<feature type="region of interest" description="Disordered" evidence="1">
    <location>
        <begin position="386"/>
        <end position="436"/>
    </location>
</feature>
<evidence type="ECO:0008006" key="4">
    <source>
        <dbReference type="Google" id="ProtNLM"/>
    </source>
</evidence>
<reference evidence="3" key="1">
    <citation type="journal article" date="2019" name="Nat. Commun.">
        <title>The genome of broomcorn millet.</title>
        <authorList>
            <person name="Zou C."/>
            <person name="Miki D."/>
            <person name="Li D."/>
            <person name="Tang Q."/>
            <person name="Xiao L."/>
            <person name="Rajput S."/>
            <person name="Deng P."/>
            <person name="Jia W."/>
            <person name="Huang R."/>
            <person name="Zhang M."/>
            <person name="Sun Y."/>
            <person name="Hu J."/>
            <person name="Fu X."/>
            <person name="Schnable P.S."/>
            <person name="Li F."/>
            <person name="Zhang H."/>
            <person name="Feng B."/>
            <person name="Zhu X."/>
            <person name="Liu R."/>
            <person name="Schnable J.C."/>
            <person name="Zhu J.-K."/>
            <person name="Zhang H."/>
        </authorList>
    </citation>
    <scope>NUCLEOTIDE SEQUENCE [LARGE SCALE GENOMIC DNA]</scope>
</reference>
<dbReference type="OrthoDB" id="21615at2759"/>
<feature type="region of interest" description="Disordered" evidence="1">
    <location>
        <begin position="895"/>
        <end position="914"/>
    </location>
</feature>
<protein>
    <recommendedName>
        <fullName evidence="4">PWWP domain-containing protein</fullName>
    </recommendedName>
</protein>
<evidence type="ECO:0000313" key="3">
    <source>
        <dbReference type="Proteomes" id="UP000275267"/>
    </source>
</evidence>
<dbReference type="Gene3D" id="2.30.30.140">
    <property type="match status" value="1"/>
</dbReference>
<dbReference type="EMBL" id="PQIB02000004">
    <property type="protein sequence ID" value="RLN23840.1"/>
    <property type="molecule type" value="Genomic_DNA"/>
</dbReference>
<dbReference type="PANTHER" id="PTHR35491:SF12">
    <property type="entry name" value="RRM DOMAIN-CONTAINING PROTEIN"/>
    <property type="match status" value="1"/>
</dbReference>
<name>A0A3L6SP86_PANMI</name>
<dbReference type="Proteomes" id="UP000275267">
    <property type="component" value="Unassembled WGS sequence"/>
</dbReference>
<comment type="caution">
    <text evidence="2">The sequence shown here is derived from an EMBL/GenBank/DDBJ whole genome shotgun (WGS) entry which is preliminary data.</text>
</comment>
<dbReference type="AlphaFoldDB" id="A0A3L6SP86"/>
<keyword evidence="3" id="KW-1185">Reference proteome</keyword>
<feature type="region of interest" description="Disordered" evidence="1">
    <location>
        <begin position="209"/>
        <end position="276"/>
    </location>
</feature>
<sequence>MEAKTPAPDADAAAQTLAAGELVWVKPSKPRRHCWWPARMLAACPATGSSAARGAEVCYFGEPPAAASASGATPAPPAQVRRFADPDADAMARGSTARGFLAAVEEAHARAVAALRAQLTCACVPPPPPGKEGCAVVGVANLEPAEFLAALRAAALGARASPVGLVDRARLKSWTRAFGEGWGPGGAQHYPRRPLEDLVDKIDLDVPAGEDRDADDWLAQDDNMPLKRPEETPVQKKRSVTSVMKELDVGKDEDPSDSPGPVTSRKRERKKSKYLSPPYTNLGVVVLPRKPVDLPKASVPKATEDDSKVLPLLDSIVVEDVLLLVRGLGKDPHHMGVFPEAAEGFIGLFRSSTFIEGYDNASYNAHECPMVHTFRNASMDIAPGLVSDTHPVLEQDKRVPKRGRKKDGDGSGGSSIKRKKREKTSPADTLGSGIPITPAIPIRQVKAEDIRTLMKAGSNTRGIVQDEKSKPPLFKCPISATIPGATKPGQEQVQENDKSVLEKSQALGNTLPEETAKYNGDAKLEVTKSETNMQNIIVGVPVRSVQTETTGSEANIHIDVSAQSVDAYIPVGRVSKESTLSEASVHRDKNVQGDAAVPERIVSKEATESEVDASIDENVQSAVAGVPDRSVSKEATKLEANIHIVENLGGAVADAPIGSGPSPMHEDIAQPIYENKEPGSVEMRTVQQSYASLQALVPEMLKKQNTNGTDVIALGHALKDECPKDEAPVQKVKLPAGAASNHSSGEVVNGTCPNPVNPTPNKKKKKTAQDFYNPAAILVEFTPGVIVPSRDELLSTFGKYGYLIESQTEIVKAARNARVVFGKSTEAEAAYRDRELLGQFGAPFATVSLQYLPPIQLSVPSPSPSRSPSPSPSLASKPPLTDIRKNLEKMIAARHSALNKATSSDGLNPAPDKLLGEMHGLLAKVDKMLSKPSANTAP</sequence>
<feature type="compositionally biased region" description="Basic and acidic residues" evidence="1">
    <location>
        <begin position="224"/>
        <end position="234"/>
    </location>
</feature>
<feature type="compositionally biased region" description="Pro residues" evidence="1">
    <location>
        <begin position="861"/>
        <end position="871"/>
    </location>
</feature>
<gene>
    <name evidence="2" type="ORF">C2845_PM07G04060</name>
</gene>
<feature type="region of interest" description="Disordered" evidence="1">
    <location>
        <begin position="858"/>
        <end position="880"/>
    </location>
</feature>
<proteinExistence type="predicted"/>
<evidence type="ECO:0000256" key="1">
    <source>
        <dbReference type="SAM" id="MobiDB-lite"/>
    </source>
</evidence>
<dbReference type="PANTHER" id="PTHR35491">
    <property type="entry name" value="OS12G0638500-LIKE PROTEIN"/>
    <property type="match status" value="1"/>
</dbReference>
<dbReference type="CDD" id="cd05162">
    <property type="entry name" value="PWWP"/>
    <property type="match status" value="1"/>
</dbReference>
<organism evidence="2 3">
    <name type="scientific">Panicum miliaceum</name>
    <name type="common">Proso millet</name>
    <name type="synonym">Broomcorn millet</name>
    <dbReference type="NCBI Taxonomy" id="4540"/>
    <lineage>
        <taxon>Eukaryota</taxon>
        <taxon>Viridiplantae</taxon>
        <taxon>Streptophyta</taxon>
        <taxon>Embryophyta</taxon>
        <taxon>Tracheophyta</taxon>
        <taxon>Spermatophyta</taxon>
        <taxon>Magnoliopsida</taxon>
        <taxon>Liliopsida</taxon>
        <taxon>Poales</taxon>
        <taxon>Poaceae</taxon>
        <taxon>PACMAD clade</taxon>
        <taxon>Panicoideae</taxon>
        <taxon>Panicodae</taxon>
        <taxon>Paniceae</taxon>
        <taxon>Panicinae</taxon>
        <taxon>Panicum</taxon>
        <taxon>Panicum sect. Panicum</taxon>
    </lineage>
</organism>
<feature type="region of interest" description="Disordered" evidence="1">
    <location>
        <begin position="737"/>
        <end position="765"/>
    </location>
</feature>
<accession>A0A3L6SP86</accession>
<evidence type="ECO:0000313" key="2">
    <source>
        <dbReference type="EMBL" id="RLN23840.1"/>
    </source>
</evidence>
<feature type="compositionally biased region" description="Basic residues" evidence="1">
    <location>
        <begin position="264"/>
        <end position="273"/>
    </location>
</feature>